<dbReference type="Pfam" id="PF06883">
    <property type="entry name" value="RNA_pol_Rpa2_4"/>
    <property type="match status" value="1"/>
</dbReference>
<dbReference type="Gene3D" id="2.40.270.10">
    <property type="entry name" value="DNA-directed RNA polymerase, subunit 2, domain 6"/>
    <property type="match status" value="1"/>
</dbReference>
<dbReference type="Proteomes" id="UP000740926">
    <property type="component" value="Unassembled WGS sequence"/>
</dbReference>
<comment type="similarity">
    <text evidence="1">Belongs to the RNA polymerase beta chain family.</text>
</comment>
<gene>
    <name evidence="9" type="ORF">G6F50_013839</name>
</gene>
<feature type="domain" description="DNA-directed RNA polymerase I subunit RPA2" evidence="8">
    <location>
        <begin position="7"/>
        <end position="64"/>
    </location>
</feature>
<keyword evidence="6" id="KW-0804">Transcription</keyword>
<evidence type="ECO:0000313" key="10">
    <source>
        <dbReference type="Proteomes" id="UP000740926"/>
    </source>
</evidence>
<dbReference type="Gene3D" id="2.40.50.150">
    <property type="match status" value="1"/>
</dbReference>
<dbReference type="EC" id="2.7.7.6" evidence="2"/>
<name>A0A9P6YC94_9FUNG</name>
<dbReference type="Pfam" id="PF00562">
    <property type="entry name" value="RNA_pol_Rpb2_6"/>
    <property type="match status" value="1"/>
</dbReference>
<keyword evidence="5" id="KW-0548">Nucleotidyltransferase</keyword>
<evidence type="ECO:0000259" key="7">
    <source>
        <dbReference type="Pfam" id="PF00562"/>
    </source>
</evidence>
<proteinExistence type="inferred from homology"/>
<dbReference type="InterPro" id="IPR007120">
    <property type="entry name" value="DNA-dir_RNAP_su2_dom"/>
</dbReference>
<dbReference type="InterPro" id="IPR015712">
    <property type="entry name" value="DNA-dir_RNA_pol_su2"/>
</dbReference>
<dbReference type="GO" id="GO:0006351">
    <property type="term" value="P:DNA-templated transcription"/>
    <property type="evidence" value="ECO:0007669"/>
    <property type="project" value="InterPro"/>
</dbReference>
<dbReference type="InterPro" id="IPR037033">
    <property type="entry name" value="DNA-dir_RNAP_su2_hyb_sf"/>
</dbReference>
<dbReference type="Gene3D" id="3.90.1070.20">
    <property type="match status" value="1"/>
</dbReference>
<evidence type="ECO:0000256" key="1">
    <source>
        <dbReference type="ARBA" id="ARBA00006835"/>
    </source>
</evidence>
<dbReference type="EMBL" id="JAANIU010005927">
    <property type="protein sequence ID" value="KAG1544683.1"/>
    <property type="molecule type" value="Genomic_DNA"/>
</dbReference>
<accession>A0A9P6YC94</accession>
<dbReference type="InterPro" id="IPR009674">
    <property type="entry name" value="Rpa2_dom_4"/>
</dbReference>
<keyword evidence="10" id="KW-1185">Reference proteome</keyword>
<keyword evidence="4" id="KW-0808">Transferase</keyword>
<evidence type="ECO:0000256" key="2">
    <source>
        <dbReference type="ARBA" id="ARBA00012418"/>
    </source>
</evidence>
<evidence type="ECO:0000313" key="9">
    <source>
        <dbReference type="EMBL" id="KAG1544683.1"/>
    </source>
</evidence>
<evidence type="ECO:0000256" key="6">
    <source>
        <dbReference type="ARBA" id="ARBA00023163"/>
    </source>
</evidence>
<dbReference type="GO" id="GO:0003677">
    <property type="term" value="F:DNA binding"/>
    <property type="evidence" value="ECO:0007669"/>
    <property type="project" value="InterPro"/>
</dbReference>
<dbReference type="PANTHER" id="PTHR20856">
    <property type="entry name" value="DNA-DIRECTED RNA POLYMERASE I SUBUNIT 2"/>
    <property type="match status" value="1"/>
</dbReference>
<dbReference type="GO" id="GO:0032549">
    <property type="term" value="F:ribonucleoside binding"/>
    <property type="evidence" value="ECO:0007669"/>
    <property type="project" value="InterPro"/>
</dbReference>
<dbReference type="SUPFAM" id="SSF64484">
    <property type="entry name" value="beta and beta-prime subunits of DNA dependent RNA-polymerase"/>
    <property type="match status" value="1"/>
</dbReference>
<dbReference type="AlphaFoldDB" id="A0A9P6YC94"/>
<feature type="domain" description="DNA-directed RNA polymerase subunit 2 hybrid-binding" evidence="7">
    <location>
        <begin position="113"/>
        <end position="219"/>
    </location>
</feature>
<dbReference type="GO" id="GO:0000428">
    <property type="term" value="C:DNA-directed RNA polymerase complex"/>
    <property type="evidence" value="ECO:0007669"/>
    <property type="project" value="UniProtKB-KW"/>
</dbReference>
<evidence type="ECO:0000256" key="4">
    <source>
        <dbReference type="ARBA" id="ARBA00022679"/>
    </source>
</evidence>
<dbReference type="GO" id="GO:0003899">
    <property type="term" value="F:DNA-directed RNA polymerase activity"/>
    <property type="evidence" value="ECO:0007669"/>
    <property type="project" value="UniProtKB-EC"/>
</dbReference>
<evidence type="ECO:0000256" key="3">
    <source>
        <dbReference type="ARBA" id="ARBA00022478"/>
    </source>
</evidence>
<evidence type="ECO:0000259" key="8">
    <source>
        <dbReference type="Pfam" id="PF06883"/>
    </source>
</evidence>
<dbReference type="InterPro" id="IPR014724">
    <property type="entry name" value="RNA_pol_RPB2_OB-fold"/>
</dbReference>
<reference evidence="9 10" key="1">
    <citation type="journal article" date="2020" name="Microb. Genom.">
        <title>Genetic diversity of clinical and environmental Mucorales isolates obtained from an investigation of mucormycosis cases among solid organ transplant recipients.</title>
        <authorList>
            <person name="Nguyen M.H."/>
            <person name="Kaul D."/>
            <person name="Muto C."/>
            <person name="Cheng S.J."/>
            <person name="Richter R.A."/>
            <person name="Bruno V.M."/>
            <person name="Liu G."/>
            <person name="Beyhan S."/>
            <person name="Sundermann A.J."/>
            <person name="Mounaud S."/>
            <person name="Pasculle A.W."/>
            <person name="Nierman W.C."/>
            <person name="Driscoll E."/>
            <person name="Cumbie R."/>
            <person name="Clancy C.J."/>
            <person name="Dupont C.L."/>
        </authorList>
    </citation>
    <scope>NUCLEOTIDE SEQUENCE [LARGE SCALE GENOMIC DNA]</scope>
    <source>
        <strain evidence="9 10">GL24</strain>
    </source>
</reference>
<comment type="caution">
    <text evidence="9">The sequence shown here is derived from an EMBL/GenBank/DDBJ whole genome shotgun (WGS) entry which is preliminary data.</text>
</comment>
<protein>
    <recommendedName>
        <fullName evidence="2">DNA-directed RNA polymerase</fullName>
        <ecNumber evidence="2">2.7.7.6</ecNumber>
    </recommendedName>
</protein>
<organism evidence="9 10">
    <name type="scientific">Rhizopus delemar</name>
    <dbReference type="NCBI Taxonomy" id="936053"/>
    <lineage>
        <taxon>Eukaryota</taxon>
        <taxon>Fungi</taxon>
        <taxon>Fungi incertae sedis</taxon>
        <taxon>Mucoromycota</taxon>
        <taxon>Mucoromycotina</taxon>
        <taxon>Mucoromycetes</taxon>
        <taxon>Mucorales</taxon>
        <taxon>Mucorineae</taxon>
        <taxon>Rhizopodaceae</taxon>
        <taxon>Rhizopus</taxon>
    </lineage>
</organism>
<dbReference type="GO" id="GO:0005634">
    <property type="term" value="C:nucleus"/>
    <property type="evidence" value="ECO:0007669"/>
    <property type="project" value="InterPro"/>
</dbReference>
<evidence type="ECO:0000256" key="5">
    <source>
        <dbReference type="ARBA" id="ARBA00022695"/>
    </source>
</evidence>
<sequence>MLDGKIVGWCTPKTAEKVAQSLKVWRVNGEKGIPLDLEIAHVPNTYGGEYPGLYLFSSPARMMRPVKYLGNGKTDMIGTFEQVYMDIACMDDEVVPGVTTHQEFTPTNILSIIANQTPFSDFNQSPRNMYQCQMGKQTMGTPSTVFNHRTDNKMYRIQSSQTPVVRTELYNEYGLDGWPQGNNAIVAVISYTGYDMEDAMILNKSAHERGFGYGTVYNHHISIWP</sequence>
<keyword evidence="3" id="KW-0240">DNA-directed RNA polymerase</keyword>